<dbReference type="EMBL" id="FQTU01000008">
    <property type="protein sequence ID" value="SHE87720.1"/>
    <property type="molecule type" value="Genomic_DNA"/>
</dbReference>
<dbReference type="InterPro" id="IPR006379">
    <property type="entry name" value="HAD-SF_hydro_IIB"/>
</dbReference>
<name>A0A1M4X2M5_9FIRM</name>
<dbReference type="PANTHER" id="PTHR10000:SF8">
    <property type="entry name" value="HAD SUPERFAMILY HYDROLASE-LIKE, TYPE 3"/>
    <property type="match status" value="1"/>
</dbReference>
<dbReference type="GO" id="GO:0016791">
    <property type="term" value="F:phosphatase activity"/>
    <property type="evidence" value="ECO:0007669"/>
    <property type="project" value="TreeGrafter"/>
</dbReference>
<dbReference type="Proteomes" id="UP000184251">
    <property type="component" value="Unassembled WGS sequence"/>
</dbReference>
<evidence type="ECO:0000313" key="2">
    <source>
        <dbReference type="Proteomes" id="UP000184251"/>
    </source>
</evidence>
<dbReference type="AlphaFoldDB" id="A0A1M4X2M5"/>
<dbReference type="Gene3D" id="3.40.50.1000">
    <property type="entry name" value="HAD superfamily/HAD-like"/>
    <property type="match status" value="1"/>
</dbReference>
<protein>
    <recommendedName>
        <fullName evidence="3">Cof subfamily of IIB subfamily of haloacid dehalogenase superfamily/HAD-superfamily hydrolase, subfamily IIB</fullName>
    </recommendedName>
</protein>
<organism evidence="1 2">
    <name type="scientific">Alkalibacter saccharofermentans DSM 14828</name>
    <dbReference type="NCBI Taxonomy" id="1120975"/>
    <lineage>
        <taxon>Bacteria</taxon>
        <taxon>Bacillati</taxon>
        <taxon>Bacillota</taxon>
        <taxon>Clostridia</taxon>
        <taxon>Eubacteriales</taxon>
        <taxon>Eubacteriaceae</taxon>
        <taxon>Alkalibacter</taxon>
    </lineage>
</organism>
<reference evidence="1 2" key="1">
    <citation type="submission" date="2016-11" db="EMBL/GenBank/DDBJ databases">
        <authorList>
            <person name="Jaros S."/>
            <person name="Januszkiewicz K."/>
            <person name="Wedrychowicz H."/>
        </authorList>
    </citation>
    <scope>NUCLEOTIDE SEQUENCE [LARGE SCALE GENOMIC DNA]</scope>
    <source>
        <strain evidence="1 2">DSM 14828</strain>
    </source>
</reference>
<dbReference type="CDD" id="cd07516">
    <property type="entry name" value="HAD_Pase"/>
    <property type="match status" value="1"/>
</dbReference>
<dbReference type="GO" id="GO:0005829">
    <property type="term" value="C:cytosol"/>
    <property type="evidence" value="ECO:0007669"/>
    <property type="project" value="TreeGrafter"/>
</dbReference>
<dbReference type="GO" id="GO:0000287">
    <property type="term" value="F:magnesium ion binding"/>
    <property type="evidence" value="ECO:0007669"/>
    <property type="project" value="TreeGrafter"/>
</dbReference>
<dbReference type="PANTHER" id="PTHR10000">
    <property type="entry name" value="PHOSPHOSERINE PHOSPHATASE"/>
    <property type="match status" value="1"/>
</dbReference>
<proteinExistence type="predicted"/>
<sequence>MNYKMLAVDMDGTLLDSNKLIPDENIDALFKLQKNGVKVVFSTGRVIESAMSYAMAIDFEADYVGSNGASMAYEDNLETLQINTDRVIEFAHMCQKMNIDYNIITDSHNYYYQNLDFYNIYYFDNDMVKNSNILSKSLFCDINEIEAELRNEKIIKMDMYETGDNRLSEIWEKLDHEEFTIIRPEANYVEIMNLTASKGNGVNKIANHYGIDKSQIITMGDSGNDLSMFEQCGLSIAMGNAHGDIKKLTKMTTDTNDNCGVAKALRNLQLI</sequence>
<dbReference type="Pfam" id="PF08282">
    <property type="entry name" value="Hydrolase_3"/>
    <property type="match status" value="1"/>
</dbReference>
<dbReference type="SFLD" id="SFLDS00003">
    <property type="entry name" value="Haloacid_Dehalogenase"/>
    <property type="match status" value="1"/>
</dbReference>
<accession>A0A1M4X2M5</accession>
<dbReference type="Gene3D" id="3.30.1240.10">
    <property type="match status" value="1"/>
</dbReference>
<dbReference type="RefSeq" id="WP_073270502.1">
    <property type="nucleotide sequence ID" value="NZ_FQTU01000008.1"/>
</dbReference>
<evidence type="ECO:0008006" key="3">
    <source>
        <dbReference type="Google" id="ProtNLM"/>
    </source>
</evidence>
<dbReference type="InterPro" id="IPR000150">
    <property type="entry name" value="Cof"/>
</dbReference>
<keyword evidence="2" id="KW-1185">Reference proteome</keyword>
<dbReference type="SFLD" id="SFLDG01140">
    <property type="entry name" value="C2.B:_Phosphomannomutase_and_P"/>
    <property type="match status" value="1"/>
</dbReference>
<evidence type="ECO:0000313" key="1">
    <source>
        <dbReference type="EMBL" id="SHE87720.1"/>
    </source>
</evidence>
<dbReference type="InterPro" id="IPR036412">
    <property type="entry name" value="HAD-like_sf"/>
</dbReference>
<dbReference type="NCBIfam" id="TIGR00099">
    <property type="entry name" value="Cof-subfamily"/>
    <property type="match status" value="1"/>
</dbReference>
<dbReference type="InterPro" id="IPR023214">
    <property type="entry name" value="HAD_sf"/>
</dbReference>
<dbReference type="STRING" id="1120975.SAMN02746064_01401"/>
<gene>
    <name evidence="1" type="ORF">SAMN02746064_01401</name>
</gene>
<dbReference type="SUPFAM" id="SSF56784">
    <property type="entry name" value="HAD-like"/>
    <property type="match status" value="1"/>
</dbReference>
<dbReference type="OrthoDB" id="9810101at2"/>
<dbReference type="NCBIfam" id="TIGR01484">
    <property type="entry name" value="HAD-SF-IIB"/>
    <property type="match status" value="1"/>
</dbReference>